<dbReference type="InParanoid" id="A0A6P7FSL1"/>
<dbReference type="InterPro" id="IPR052797">
    <property type="entry name" value="RegFact_GeneExpr_CellDeath"/>
</dbReference>
<gene>
    <name evidence="2" type="primary">LOC114332217</name>
</gene>
<dbReference type="InterPro" id="IPR018289">
    <property type="entry name" value="MULE_transposase_dom"/>
</dbReference>
<evidence type="ECO:0000259" key="1">
    <source>
        <dbReference type="Pfam" id="PF10551"/>
    </source>
</evidence>
<dbReference type="Pfam" id="PF10551">
    <property type="entry name" value="MULE"/>
    <property type="match status" value="1"/>
</dbReference>
<name>A0A6P7FSL1_DIAVI</name>
<evidence type="ECO:0000313" key="2">
    <source>
        <dbReference type="RefSeq" id="XP_028137777.1"/>
    </source>
</evidence>
<organism evidence="2">
    <name type="scientific">Diabrotica virgifera virgifera</name>
    <name type="common">western corn rootworm</name>
    <dbReference type="NCBI Taxonomy" id="50390"/>
    <lineage>
        <taxon>Eukaryota</taxon>
        <taxon>Metazoa</taxon>
        <taxon>Ecdysozoa</taxon>
        <taxon>Arthropoda</taxon>
        <taxon>Hexapoda</taxon>
        <taxon>Insecta</taxon>
        <taxon>Pterygota</taxon>
        <taxon>Neoptera</taxon>
        <taxon>Endopterygota</taxon>
        <taxon>Coleoptera</taxon>
        <taxon>Polyphaga</taxon>
        <taxon>Cucujiformia</taxon>
        <taxon>Chrysomeloidea</taxon>
        <taxon>Chrysomelidae</taxon>
        <taxon>Galerucinae</taxon>
        <taxon>Diabroticina</taxon>
        <taxon>Diabroticites</taxon>
        <taxon>Diabrotica</taxon>
    </lineage>
</organism>
<protein>
    <submittedName>
        <fullName evidence="2">Uncharacterized protein LOC114332217</fullName>
    </submittedName>
</protein>
<dbReference type="AlphaFoldDB" id="A0A6P7FSL1"/>
<dbReference type="PANTHER" id="PTHR33936">
    <property type="entry name" value="PROTEIN CBG17840"/>
    <property type="match status" value="1"/>
</dbReference>
<dbReference type="RefSeq" id="XP_028137777.1">
    <property type="nucleotide sequence ID" value="XM_028281976.1"/>
</dbReference>
<accession>A0A6P7FSL1</accession>
<sequence>MYVQDSSEKTLKDGKRIYYMCHRSYAPKLVDKSKRNSKKPGTNKINSACPSTLTITKREMGVFATFYPKHLGHACEIGRMRLHLQDRSIIAGKLAEGVPVKRILQDVRDSASTSSFNRIHLLEQKDLHNIKRDFSIGYPMKRHENDAISVKLWVNEMEKDTVENPVLYFKQQGEEDVRLNKEDFLLIIMTKFQKRELLKFGHKKVCIDGTHGLNQYDFQLFTLMVVDEFDSGVPVSFCFSNRGDTEIFEILFECIKSKVGTLKPEVFMSDDAQQFYNAWKNVMGEVSHQLLCSWHVLRNWSKNLNKITSQDKREIVFKTLKILQTELNVEYFHLGLQKFISDLEADEDTYAFKEYFVKHYADRYKMWAYCFRLHVGINTNMYLESLHKTIKHHYLEGKQCKRLDKTINALMNLLRDKMFQKIIKVEKGKKTTKVSRIQESHMKLKTITSVKFMSDENGWQVLSSNFEHTYFVENQSNTCPQDSCALRCTDCNICIHSYKCSCIDNVIYFNICKHIHAVHSSQQMLHSEHNHVQAVDTEKGISSDVSEIEIPLVASQSAINEHQEVQSKLQLLLGMSEKVKLLPEAKQKIMKHLDAVITIMNQNIHYDTKNSLNTNKNVEKQARYFSTKKKKLVTSEQIQISNAESDSIKEYLRSSEVKAPIIHSKFDHTYNKINK</sequence>
<reference evidence="2" key="1">
    <citation type="submission" date="2025-08" db="UniProtKB">
        <authorList>
            <consortium name="RefSeq"/>
        </authorList>
    </citation>
    <scope>IDENTIFICATION</scope>
    <source>
        <tissue evidence="2">Whole insect</tissue>
    </source>
</reference>
<proteinExistence type="predicted"/>
<dbReference type="PANTHER" id="PTHR33936:SF25">
    <property type="entry name" value="C2H2-TYPE DOMAIN-CONTAINING PROTEIN"/>
    <property type="match status" value="1"/>
</dbReference>
<feature type="domain" description="MULE transposase" evidence="1">
    <location>
        <begin position="205"/>
        <end position="299"/>
    </location>
</feature>